<sequence>MFGGEVRPVSRPAPGRGRGVLASPLYFSFNKAQRIAASRAFFVVSLPRYNTLPQTFYATMKSPLGPVALFTSPVKSNITIREQGRGGARPLSPRGDGPFAVFATRKYWEII</sequence>
<organism evidence="1 2">
    <name type="scientific">Eumeta variegata</name>
    <name type="common">Bagworm moth</name>
    <name type="synonym">Eumeta japonica</name>
    <dbReference type="NCBI Taxonomy" id="151549"/>
    <lineage>
        <taxon>Eukaryota</taxon>
        <taxon>Metazoa</taxon>
        <taxon>Ecdysozoa</taxon>
        <taxon>Arthropoda</taxon>
        <taxon>Hexapoda</taxon>
        <taxon>Insecta</taxon>
        <taxon>Pterygota</taxon>
        <taxon>Neoptera</taxon>
        <taxon>Endopterygota</taxon>
        <taxon>Lepidoptera</taxon>
        <taxon>Glossata</taxon>
        <taxon>Ditrysia</taxon>
        <taxon>Tineoidea</taxon>
        <taxon>Psychidae</taxon>
        <taxon>Oiketicinae</taxon>
        <taxon>Eumeta</taxon>
    </lineage>
</organism>
<comment type="caution">
    <text evidence="1">The sequence shown here is derived from an EMBL/GenBank/DDBJ whole genome shotgun (WGS) entry which is preliminary data.</text>
</comment>
<gene>
    <name evidence="1" type="ORF">EVAR_32579_1</name>
</gene>
<accession>A0A4C1VPQ6</accession>
<dbReference type="EMBL" id="BGZK01000393">
    <property type="protein sequence ID" value="GBP41126.1"/>
    <property type="molecule type" value="Genomic_DNA"/>
</dbReference>
<evidence type="ECO:0000313" key="1">
    <source>
        <dbReference type="EMBL" id="GBP41126.1"/>
    </source>
</evidence>
<proteinExistence type="predicted"/>
<dbReference type="AlphaFoldDB" id="A0A4C1VPQ6"/>
<reference evidence="1 2" key="1">
    <citation type="journal article" date="2019" name="Commun. Biol.">
        <title>The bagworm genome reveals a unique fibroin gene that provides high tensile strength.</title>
        <authorList>
            <person name="Kono N."/>
            <person name="Nakamura H."/>
            <person name="Ohtoshi R."/>
            <person name="Tomita M."/>
            <person name="Numata K."/>
            <person name="Arakawa K."/>
        </authorList>
    </citation>
    <scope>NUCLEOTIDE SEQUENCE [LARGE SCALE GENOMIC DNA]</scope>
</reference>
<dbReference type="Proteomes" id="UP000299102">
    <property type="component" value="Unassembled WGS sequence"/>
</dbReference>
<keyword evidence="2" id="KW-1185">Reference proteome</keyword>
<protein>
    <submittedName>
        <fullName evidence="1">Uncharacterized protein</fullName>
    </submittedName>
</protein>
<name>A0A4C1VPQ6_EUMVA</name>
<evidence type="ECO:0000313" key="2">
    <source>
        <dbReference type="Proteomes" id="UP000299102"/>
    </source>
</evidence>